<dbReference type="EMBL" id="JADBEM010000001">
    <property type="protein sequence ID" value="MBE1607999.1"/>
    <property type="molecule type" value="Genomic_DNA"/>
</dbReference>
<accession>A0A927RAT3</accession>
<comment type="caution">
    <text evidence="3">The sequence shown here is derived from an EMBL/GenBank/DDBJ whole genome shotgun (WGS) entry which is preliminary data.</text>
</comment>
<protein>
    <submittedName>
        <fullName evidence="3">Restriction system protein</fullName>
    </submittedName>
</protein>
<organism evidence="3 4">
    <name type="scientific">Actinopolymorpha pittospori</name>
    <dbReference type="NCBI Taxonomy" id="648752"/>
    <lineage>
        <taxon>Bacteria</taxon>
        <taxon>Bacillati</taxon>
        <taxon>Actinomycetota</taxon>
        <taxon>Actinomycetes</taxon>
        <taxon>Propionibacteriales</taxon>
        <taxon>Actinopolymorphaceae</taxon>
        <taxon>Actinopolymorpha</taxon>
    </lineage>
</organism>
<dbReference type="PANTHER" id="PTHR30015:SF7">
    <property type="entry name" value="TYPE IV METHYL-DIRECTED RESTRICTION ENZYME ECOKMRR"/>
    <property type="match status" value="1"/>
</dbReference>
<dbReference type="InterPro" id="IPR007560">
    <property type="entry name" value="Restrct_endonuc_IV_Mrr"/>
</dbReference>
<dbReference type="GO" id="GO:0009307">
    <property type="term" value="P:DNA restriction-modification system"/>
    <property type="evidence" value="ECO:0007669"/>
    <property type="project" value="InterPro"/>
</dbReference>
<reference evidence="3" key="1">
    <citation type="submission" date="2020-10" db="EMBL/GenBank/DDBJ databases">
        <title>Sequencing the genomes of 1000 actinobacteria strains.</title>
        <authorList>
            <person name="Klenk H.-P."/>
        </authorList>
    </citation>
    <scope>NUCLEOTIDE SEQUENCE</scope>
    <source>
        <strain evidence="3">DSM 45354</strain>
    </source>
</reference>
<keyword evidence="4" id="KW-1185">Reference proteome</keyword>
<sequence length="555" mass="62251">MPLSRPRSWLNRNAAAKAQEVRPAARSRTSVRRAVNAQERLRREIRVQRLHEDAVVRTDKAEQRVQRLNVVLIASLRRTVEPIDFERQKRDVPDLDLGPDAEPVRLPTWEEYAPRSGRLRRLLTSQSRRETAQARAEVSYARALDQYREQEAARVARVEELLRAHNDASAPERQRILAHNAAIDAFRDRVMSGDREAVSEYFTQAFESVTDSGGFPRDHRFAYVPESKLLLVEWRVPGVDVVPREREFRYNKSTDSVGVHRWRPIAEVRRIHARLLAQLALRATNVAFSADPGELVQTVVFDGVTSGRVPKDEDAPTGRRRGRTGPAADDQAEVGSTVCLISMSASRRHFAKLRLDDIDDPLEQVRKHFGALVSAYPDELSGITPILTYDLADPHLSVPASTKVPNLIDAPAEEFGRLMERLLERMGYAVAAVPGVDGNYLASRGTDDGVENAVVHVRRHTGLLETAEVRALQSAVRREHAQVGILLTSGGLDPQAYEYAHGRPLRLYDGHNLVALCRQYDLPARLEPAKPGESRTSTDRARDAEAPRTKAPSTR</sequence>
<name>A0A927RAT3_9ACTN</name>
<proteinExistence type="predicted"/>
<evidence type="ECO:0000259" key="2">
    <source>
        <dbReference type="Pfam" id="PF04471"/>
    </source>
</evidence>
<evidence type="ECO:0000256" key="1">
    <source>
        <dbReference type="SAM" id="MobiDB-lite"/>
    </source>
</evidence>
<evidence type="ECO:0000313" key="4">
    <source>
        <dbReference type="Proteomes" id="UP000638648"/>
    </source>
</evidence>
<feature type="domain" description="Restriction endonuclease type IV Mrr" evidence="2">
    <location>
        <begin position="412"/>
        <end position="517"/>
    </location>
</feature>
<dbReference type="InterPro" id="IPR011856">
    <property type="entry name" value="tRNA_endonuc-like_dom_sf"/>
</dbReference>
<dbReference type="Proteomes" id="UP000638648">
    <property type="component" value="Unassembled WGS sequence"/>
</dbReference>
<evidence type="ECO:0000313" key="3">
    <source>
        <dbReference type="EMBL" id="MBE1607999.1"/>
    </source>
</evidence>
<feature type="region of interest" description="Disordered" evidence="1">
    <location>
        <begin position="526"/>
        <end position="555"/>
    </location>
</feature>
<dbReference type="RefSeq" id="WP_192751860.1">
    <property type="nucleotide sequence ID" value="NZ_BAABJL010000040.1"/>
</dbReference>
<dbReference type="Pfam" id="PF04471">
    <property type="entry name" value="Mrr_cat"/>
    <property type="match status" value="1"/>
</dbReference>
<dbReference type="GO" id="GO:0015666">
    <property type="term" value="F:restriction endodeoxyribonuclease activity"/>
    <property type="evidence" value="ECO:0007669"/>
    <property type="project" value="TreeGrafter"/>
</dbReference>
<dbReference type="AlphaFoldDB" id="A0A927RAT3"/>
<feature type="region of interest" description="Disordered" evidence="1">
    <location>
        <begin position="306"/>
        <end position="331"/>
    </location>
</feature>
<dbReference type="PANTHER" id="PTHR30015">
    <property type="entry name" value="MRR RESTRICTION SYSTEM PROTEIN"/>
    <property type="match status" value="1"/>
</dbReference>
<feature type="compositionally biased region" description="Basic and acidic residues" evidence="1">
    <location>
        <begin position="527"/>
        <end position="548"/>
    </location>
</feature>
<dbReference type="InterPro" id="IPR052906">
    <property type="entry name" value="Type_IV_Methyl-Rstrct_Enzyme"/>
</dbReference>
<gene>
    <name evidence="3" type="ORF">HEB94_004847</name>
</gene>
<dbReference type="GO" id="GO:0003677">
    <property type="term" value="F:DNA binding"/>
    <property type="evidence" value="ECO:0007669"/>
    <property type="project" value="InterPro"/>
</dbReference>
<dbReference type="Gene3D" id="3.40.1350.10">
    <property type="match status" value="1"/>
</dbReference>